<dbReference type="HOGENOM" id="CLU_017584_5_1_12"/>
<dbReference type="InterPro" id="IPR000524">
    <property type="entry name" value="Tscrpt_reg_HTH_GntR"/>
</dbReference>
<dbReference type="STRING" id="869211.Spith_1646"/>
<dbReference type="KEGG" id="stq:Spith_1646"/>
<dbReference type="InterPro" id="IPR008920">
    <property type="entry name" value="TF_FadR/GntR_C"/>
</dbReference>
<dbReference type="SUPFAM" id="SSF46785">
    <property type="entry name" value="Winged helix' DNA-binding domain"/>
    <property type="match status" value="1"/>
</dbReference>
<accession>G0GB98</accession>
<gene>
    <name evidence="5" type="ordered locus">Spith_1646</name>
</gene>
<dbReference type="InterPro" id="IPR036388">
    <property type="entry name" value="WH-like_DNA-bd_sf"/>
</dbReference>
<dbReference type="GO" id="GO:0003700">
    <property type="term" value="F:DNA-binding transcription factor activity"/>
    <property type="evidence" value="ECO:0007669"/>
    <property type="project" value="InterPro"/>
</dbReference>
<evidence type="ECO:0000313" key="5">
    <source>
        <dbReference type="EMBL" id="AEJ61907.1"/>
    </source>
</evidence>
<dbReference type="SMART" id="SM00345">
    <property type="entry name" value="HTH_GNTR"/>
    <property type="match status" value="1"/>
</dbReference>
<dbReference type="Gene3D" id="1.20.120.530">
    <property type="entry name" value="GntR ligand-binding domain-like"/>
    <property type="match status" value="1"/>
</dbReference>
<dbReference type="Gene3D" id="1.10.10.10">
    <property type="entry name" value="Winged helix-like DNA-binding domain superfamily/Winged helix DNA-binding domain"/>
    <property type="match status" value="1"/>
</dbReference>
<evidence type="ECO:0000313" key="6">
    <source>
        <dbReference type="Proteomes" id="UP000007254"/>
    </source>
</evidence>
<keyword evidence="1" id="KW-0805">Transcription regulation</keyword>
<evidence type="ECO:0000256" key="1">
    <source>
        <dbReference type="ARBA" id="ARBA00023015"/>
    </source>
</evidence>
<keyword evidence="2" id="KW-0238">DNA-binding</keyword>
<keyword evidence="3" id="KW-0804">Transcription</keyword>
<proteinExistence type="predicted"/>
<dbReference type="PANTHER" id="PTHR43537:SF5">
    <property type="entry name" value="UXU OPERON TRANSCRIPTIONAL REGULATOR"/>
    <property type="match status" value="1"/>
</dbReference>
<dbReference type="CDD" id="cd07377">
    <property type="entry name" value="WHTH_GntR"/>
    <property type="match status" value="1"/>
</dbReference>
<dbReference type="SUPFAM" id="SSF48008">
    <property type="entry name" value="GntR ligand-binding domain-like"/>
    <property type="match status" value="1"/>
</dbReference>
<feature type="domain" description="HTH gntR-type" evidence="4">
    <location>
        <begin position="19"/>
        <end position="86"/>
    </location>
</feature>
<protein>
    <submittedName>
        <fullName evidence="5">Transcriptional regulator, GntR family</fullName>
    </submittedName>
</protein>
<evidence type="ECO:0000259" key="4">
    <source>
        <dbReference type="PROSITE" id="PS50949"/>
    </source>
</evidence>
<dbReference type="PANTHER" id="PTHR43537">
    <property type="entry name" value="TRANSCRIPTIONAL REGULATOR, GNTR FAMILY"/>
    <property type="match status" value="1"/>
</dbReference>
<dbReference type="EMBL" id="CP002903">
    <property type="protein sequence ID" value="AEJ61907.1"/>
    <property type="molecule type" value="Genomic_DNA"/>
</dbReference>
<dbReference type="InterPro" id="IPR011711">
    <property type="entry name" value="GntR_C"/>
</dbReference>
<evidence type="ECO:0000256" key="3">
    <source>
        <dbReference type="ARBA" id="ARBA00023163"/>
    </source>
</evidence>
<dbReference type="SMART" id="SM00895">
    <property type="entry name" value="FCD"/>
    <property type="match status" value="1"/>
</dbReference>
<name>G0GB98_WINT7</name>
<dbReference type="Pfam" id="PF00392">
    <property type="entry name" value="GntR"/>
    <property type="match status" value="1"/>
</dbReference>
<organism evidence="5 6">
    <name type="scientific">Winmispira thermophila (strain ATCC 700085 / DSM 6578 / Z-1203)</name>
    <name type="common">Spirochaeta thermophila</name>
    <dbReference type="NCBI Taxonomy" id="869211"/>
    <lineage>
        <taxon>Bacteria</taxon>
        <taxon>Pseudomonadati</taxon>
        <taxon>Spirochaetota</taxon>
        <taxon>Spirochaetia</taxon>
        <taxon>Winmispirales</taxon>
        <taxon>Winmispiraceae</taxon>
        <taxon>Winmispira</taxon>
    </lineage>
</organism>
<dbReference type="InterPro" id="IPR036390">
    <property type="entry name" value="WH_DNA-bd_sf"/>
</dbReference>
<keyword evidence="6" id="KW-1185">Reference proteome</keyword>
<evidence type="ECO:0000256" key="2">
    <source>
        <dbReference type="ARBA" id="ARBA00023125"/>
    </source>
</evidence>
<dbReference type="AlphaFoldDB" id="G0GB98"/>
<dbReference type="PROSITE" id="PS50949">
    <property type="entry name" value="HTH_GNTR"/>
    <property type="match status" value="1"/>
</dbReference>
<reference evidence="5 6" key="1">
    <citation type="submission" date="2011-06" db="EMBL/GenBank/DDBJ databases">
        <title>The complete genome of Spirochaeta thermophila DSM 6578.</title>
        <authorList>
            <consortium name="US DOE Joint Genome Institute (JGI-PGF)"/>
            <person name="Lucas S."/>
            <person name="Lapidus A."/>
            <person name="Bruce D."/>
            <person name="Goodwin L."/>
            <person name="Pitluck S."/>
            <person name="Peters L."/>
            <person name="Kyrpides N."/>
            <person name="Mavromatis K."/>
            <person name="Ivanova N."/>
            <person name="Mikailova N."/>
            <person name="Pagani I."/>
            <person name="Chertkov O."/>
            <person name="Detter J.C."/>
            <person name="Tapia R."/>
            <person name="Han C."/>
            <person name="Land M."/>
            <person name="Hauser L."/>
            <person name="Markowitz V."/>
            <person name="Cheng J.-F."/>
            <person name="Hugenholtz P."/>
            <person name="Woyke T."/>
            <person name="Wu D."/>
            <person name="Spring S."/>
            <person name="Merkhoffer B."/>
            <person name="Schneider S."/>
            <person name="Klenk H.-P."/>
            <person name="Eisen J.A."/>
        </authorList>
    </citation>
    <scope>NUCLEOTIDE SEQUENCE [LARGE SCALE GENOMIC DNA]</scope>
    <source>
        <strain evidence="6">ATCC 700085 / DSM 6578 / Z-1203</strain>
    </source>
</reference>
<dbReference type="Proteomes" id="UP000007254">
    <property type="component" value="Chromosome"/>
</dbReference>
<dbReference type="GO" id="GO:0003677">
    <property type="term" value="F:DNA binding"/>
    <property type="evidence" value="ECO:0007669"/>
    <property type="project" value="UniProtKB-KW"/>
</dbReference>
<dbReference type="Pfam" id="PF07729">
    <property type="entry name" value="FCD"/>
    <property type="match status" value="1"/>
</dbReference>
<sequence length="235" mass="27535">MNSKTSIKNGWSEKQLGSIRLSDRIYDLITERIIEGSIRYGDSLNIKQIAEELQVSPMPVRDAIKRLESEGLVVVRPQSKCYVRIPTQESMLNAFELRSILEIASLDKIYRTVRPKDLENMKEYLERMEQCVPGWYDSDQMREYVKYDQLFHREICVLTGNEYVVNSHRYALLHLNIALTFAAGVTPDLEQVHNDHRSLFQYLSENSEQCIEVLRRHLITCKQNMIRGEMFKSLE</sequence>